<dbReference type="EMBL" id="JAUSRA010000001">
    <property type="protein sequence ID" value="MDP9796919.1"/>
    <property type="molecule type" value="Genomic_DNA"/>
</dbReference>
<reference evidence="2 3" key="1">
    <citation type="submission" date="2023-07" db="EMBL/GenBank/DDBJ databases">
        <title>Sequencing the genomes of 1000 actinobacteria strains.</title>
        <authorList>
            <person name="Klenk H.-P."/>
        </authorList>
    </citation>
    <scope>NUCLEOTIDE SEQUENCE [LARGE SCALE GENOMIC DNA]</scope>
    <source>
        <strain evidence="2 3">DSM 44710</strain>
    </source>
</reference>
<organism evidence="2 3">
    <name type="scientific">Catenuloplanes nepalensis</name>
    <dbReference type="NCBI Taxonomy" id="587533"/>
    <lineage>
        <taxon>Bacteria</taxon>
        <taxon>Bacillati</taxon>
        <taxon>Actinomycetota</taxon>
        <taxon>Actinomycetes</taxon>
        <taxon>Micromonosporales</taxon>
        <taxon>Micromonosporaceae</taxon>
        <taxon>Catenuloplanes</taxon>
    </lineage>
</organism>
<sequence length="68" mass="7105">MTDTKEWPNIEVDLSFVSVNDPSGMSGRDSTTTTPASSQGRPNYGGNNPKFRADASGLRAGLAASDAE</sequence>
<dbReference type="Proteomes" id="UP001240984">
    <property type="component" value="Unassembled WGS sequence"/>
</dbReference>
<protein>
    <submittedName>
        <fullName evidence="2">Uncharacterized protein</fullName>
    </submittedName>
</protein>
<accession>A0ABT9MZP7</accession>
<evidence type="ECO:0000313" key="2">
    <source>
        <dbReference type="EMBL" id="MDP9796919.1"/>
    </source>
</evidence>
<evidence type="ECO:0000256" key="1">
    <source>
        <dbReference type="SAM" id="MobiDB-lite"/>
    </source>
</evidence>
<proteinExistence type="predicted"/>
<feature type="compositionally biased region" description="Polar residues" evidence="1">
    <location>
        <begin position="18"/>
        <end position="41"/>
    </location>
</feature>
<name>A0ABT9MZP7_9ACTN</name>
<evidence type="ECO:0000313" key="3">
    <source>
        <dbReference type="Proteomes" id="UP001240984"/>
    </source>
</evidence>
<keyword evidence="3" id="KW-1185">Reference proteome</keyword>
<gene>
    <name evidence="2" type="ORF">J2S43_005431</name>
</gene>
<dbReference type="RefSeq" id="WP_306833867.1">
    <property type="nucleotide sequence ID" value="NZ_JAUSRA010000001.1"/>
</dbReference>
<comment type="caution">
    <text evidence="2">The sequence shown here is derived from an EMBL/GenBank/DDBJ whole genome shotgun (WGS) entry which is preliminary data.</text>
</comment>
<feature type="region of interest" description="Disordered" evidence="1">
    <location>
        <begin position="18"/>
        <end position="68"/>
    </location>
</feature>